<accession>A0A8H7QAN4</accession>
<dbReference type="Proteomes" id="UP000612746">
    <property type="component" value="Unassembled WGS sequence"/>
</dbReference>
<feature type="compositionally biased region" description="Basic and acidic residues" evidence="1">
    <location>
        <begin position="63"/>
        <end position="102"/>
    </location>
</feature>
<evidence type="ECO:0000313" key="3">
    <source>
        <dbReference type="Proteomes" id="UP000612746"/>
    </source>
</evidence>
<protein>
    <recommendedName>
        <fullName evidence="4">DUF1754-domain-containing protein</fullName>
    </recommendedName>
</protein>
<reference evidence="2" key="1">
    <citation type="submission" date="2020-12" db="EMBL/GenBank/DDBJ databases">
        <title>Metabolic potential, ecology and presence of endohyphal bacteria is reflected in genomic diversity of Mucoromycotina.</title>
        <authorList>
            <person name="Muszewska A."/>
            <person name="Okrasinska A."/>
            <person name="Steczkiewicz K."/>
            <person name="Drgas O."/>
            <person name="Orlowska M."/>
            <person name="Perlinska-Lenart U."/>
            <person name="Aleksandrzak-Piekarczyk T."/>
            <person name="Szatraj K."/>
            <person name="Zielenkiewicz U."/>
            <person name="Pilsyk S."/>
            <person name="Malc E."/>
            <person name="Mieczkowski P."/>
            <person name="Kruszewska J.S."/>
            <person name="Biernat P."/>
            <person name="Pawlowska J."/>
        </authorList>
    </citation>
    <scope>NUCLEOTIDE SEQUENCE</scope>
    <source>
        <strain evidence="2">WA0000051536</strain>
    </source>
</reference>
<keyword evidence="3" id="KW-1185">Reference proteome</keyword>
<dbReference type="PANTHER" id="PTHR13282:SF6">
    <property type="entry name" value="PROTEIN FAM32A"/>
    <property type="match status" value="1"/>
</dbReference>
<comment type="caution">
    <text evidence="2">The sequence shown here is derived from an EMBL/GenBank/DDBJ whole genome shotgun (WGS) entry which is preliminary data.</text>
</comment>
<feature type="region of interest" description="Disordered" evidence="1">
    <location>
        <begin position="1"/>
        <end position="41"/>
    </location>
</feature>
<feature type="compositionally biased region" description="Basic residues" evidence="1">
    <location>
        <begin position="22"/>
        <end position="31"/>
    </location>
</feature>
<dbReference type="Pfam" id="PF08555">
    <property type="entry name" value="FAM32A"/>
    <property type="match status" value="1"/>
</dbReference>
<name>A0A8H7QAN4_9FUNG</name>
<sequence>MSAYDHVASGSLKLKGSSGGVIKKKKKSKKSKLQDATRHVAADEKKRSTYVAIEKTPAELKFEETQRRRQEEKIRRSAEKSHKEKVAEFNDKLEQLSEHYDIPKVGPG</sequence>
<dbReference type="EMBL" id="JAEPRA010000002">
    <property type="protein sequence ID" value="KAG2187891.1"/>
    <property type="molecule type" value="Genomic_DNA"/>
</dbReference>
<feature type="region of interest" description="Disordered" evidence="1">
    <location>
        <begin position="63"/>
        <end position="108"/>
    </location>
</feature>
<dbReference type="AlphaFoldDB" id="A0A8H7QAN4"/>
<dbReference type="InterPro" id="IPR013865">
    <property type="entry name" value="FAM32A"/>
</dbReference>
<dbReference type="GO" id="GO:0005730">
    <property type="term" value="C:nucleolus"/>
    <property type="evidence" value="ECO:0007669"/>
    <property type="project" value="TreeGrafter"/>
</dbReference>
<evidence type="ECO:0008006" key="4">
    <source>
        <dbReference type="Google" id="ProtNLM"/>
    </source>
</evidence>
<dbReference type="PANTHER" id="PTHR13282">
    <property type="entry name" value="PROTEIN FAM32A"/>
    <property type="match status" value="1"/>
</dbReference>
<gene>
    <name evidence="2" type="ORF">INT44_000641</name>
</gene>
<evidence type="ECO:0000256" key="1">
    <source>
        <dbReference type="SAM" id="MobiDB-lite"/>
    </source>
</evidence>
<proteinExistence type="predicted"/>
<evidence type="ECO:0000313" key="2">
    <source>
        <dbReference type="EMBL" id="KAG2187891.1"/>
    </source>
</evidence>
<feature type="compositionally biased region" description="Basic and acidic residues" evidence="1">
    <location>
        <begin position="32"/>
        <end position="41"/>
    </location>
</feature>
<organism evidence="2 3">
    <name type="scientific">Umbelopsis vinacea</name>
    <dbReference type="NCBI Taxonomy" id="44442"/>
    <lineage>
        <taxon>Eukaryota</taxon>
        <taxon>Fungi</taxon>
        <taxon>Fungi incertae sedis</taxon>
        <taxon>Mucoromycota</taxon>
        <taxon>Mucoromycotina</taxon>
        <taxon>Umbelopsidomycetes</taxon>
        <taxon>Umbelopsidales</taxon>
        <taxon>Umbelopsidaceae</taxon>
        <taxon>Umbelopsis</taxon>
    </lineage>
</organism>
<dbReference type="OrthoDB" id="205403at2759"/>